<dbReference type="Proteomes" id="UP000320766">
    <property type="component" value="Unassembled WGS sequence"/>
</dbReference>
<dbReference type="Pfam" id="PF01868">
    <property type="entry name" value="RNase_P-MRP_p29"/>
    <property type="match status" value="1"/>
</dbReference>
<dbReference type="InterPro" id="IPR023538">
    <property type="entry name" value="RNP1"/>
</dbReference>
<evidence type="ECO:0000313" key="8">
    <source>
        <dbReference type="Proteomes" id="UP000320766"/>
    </source>
</evidence>
<evidence type="ECO:0000256" key="2">
    <source>
        <dbReference type="ARBA" id="ARBA00022694"/>
    </source>
</evidence>
<dbReference type="EC" id="3.1.26.5" evidence="6"/>
<keyword evidence="2 6" id="KW-0819">tRNA processing</keyword>
<comment type="similarity">
    <text evidence="6">Belongs to the eukaryotic/archaeal RNase P protein component 1 family.</text>
</comment>
<dbReference type="GO" id="GO:0030677">
    <property type="term" value="C:ribonuclease P complex"/>
    <property type="evidence" value="ECO:0007669"/>
    <property type="project" value="UniProtKB-UniRule"/>
</dbReference>
<evidence type="ECO:0000256" key="6">
    <source>
        <dbReference type="HAMAP-Rule" id="MF_00754"/>
    </source>
</evidence>
<dbReference type="GO" id="GO:0003723">
    <property type="term" value="F:RNA binding"/>
    <property type="evidence" value="ECO:0007669"/>
    <property type="project" value="InterPro"/>
</dbReference>
<evidence type="ECO:0000256" key="5">
    <source>
        <dbReference type="ARBA" id="ARBA00022801"/>
    </source>
</evidence>
<dbReference type="GO" id="GO:0004526">
    <property type="term" value="F:ribonuclease P activity"/>
    <property type="evidence" value="ECO:0007669"/>
    <property type="project" value="UniProtKB-UniRule"/>
</dbReference>
<evidence type="ECO:0000256" key="4">
    <source>
        <dbReference type="ARBA" id="ARBA00022759"/>
    </source>
</evidence>
<dbReference type="HAMAP" id="MF_00754">
    <property type="entry name" value="RNase_P_1"/>
    <property type="match status" value="1"/>
</dbReference>
<name>A0A520KYI9_9EURY</name>
<comment type="subcellular location">
    <subcellularLocation>
        <location evidence="6">Cytoplasm</location>
    </subcellularLocation>
</comment>
<comment type="catalytic activity">
    <reaction evidence="6">
        <text>Endonucleolytic cleavage of RNA, removing 5'-extranucleotides from tRNA precursor.</text>
        <dbReference type="EC" id="3.1.26.5"/>
    </reaction>
</comment>
<organism evidence="7 8">
    <name type="scientific">Candidatus Methanolliviera hydrocarbonicum</name>
    <dbReference type="NCBI Taxonomy" id="2491085"/>
    <lineage>
        <taxon>Archaea</taxon>
        <taxon>Methanobacteriati</taxon>
        <taxon>Methanobacteriota</taxon>
        <taxon>Candidatus Methanoliparia</taxon>
        <taxon>Candidatus Methanoliparales</taxon>
        <taxon>Candidatus Methanollivieraceae</taxon>
        <taxon>Candidatus Methanolliviera</taxon>
    </lineage>
</organism>
<reference evidence="7 8" key="1">
    <citation type="journal article" date="2019" name="Nat. Microbiol.">
        <title>Wide diversity of methane and short-chain alkane metabolisms in uncultured archaea.</title>
        <authorList>
            <person name="Borrel G."/>
            <person name="Adam P.S."/>
            <person name="McKay L.J."/>
            <person name="Chen L.X."/>
            <person name="Sierra-Garcia I.N."/>
            <person name="Sieber C.M."/>
            <person name="Letourneur Q."/>
            <person name="Ghozlane A."/>
            <person name="Andersen G.L."/>
            <person name="Li W.J."/>
            <person name="Hallam S.J."/>
            <person name="Muyzer G."/>
            <person name="de Oliveira V.M."/>
            <person name="Inskeep W.P."/>
            <person name="Banfield J.F."/>
            <person name="Gribaldo S."/>
        </authorList>
    </citation>
    <scope>NUCLEOTIDE SEQUENCE [LARGE SCALE GENOMIC DNA]</scope>
    <source>
        <strain evidence="7">NM1b</strain>
    </source>
</reference>
<dbReference type="InterPro" id="IPR036980">
    <property type="entry name" value="RNase_P/MRP_Rpp29_sf"/>
</dbReference>
<keyword evidence="3 6" id="KW-0540">Nuclease</keyword>
<dbReference type="AlphaFoldDB" id="A0A520KYI9"/>
<dbReference type="InterPro" id="IPR002730">
    <property type="entry name" value="Rpp29/RNP1"/>
</dbReference>
<dbReference type="GO" id="GO:0005737">
    <property type="term" value="C:cytoplasm"/>
    <property type="evidence" value="ECO:0007669"/>
    <property type="project" value="UniProtKB-SubCell"/>
</dbReference>
<evidence type="ECO:0000313" key="7">
    <source>
        <dbReference type="EMBL" id="RZN73090.1"/>
    </source>
</evidence>
<gene>
    <name evidence="6" type="primary">rnp1</name>
    <name evidence="7" type="ORF">EF807_00975</name>
</gene>
<keyword evidence="4 6" id="KW-0255">Endonuclease</keyword>
<evidence type="ECO:0000256" key="1">
    <source>
        <dbReference type="ARBA" id="ARBA00022490"/>
    </source>
</evidence>
<keyword evidence="5 6" id="KW-0378">Hydrolase</keyword>
<dbReference type="GO" id="GO:0001682">
    <property type="term" value="P:tRNA 5'-leader removal"/>
    <property type="evidence" value="ECO:0007669"/>
    <property type="project" value="UniProtKB-UniRule"/>
</dbReference>
<dbReference type="Gene3D" id="2.30.30.210">
    <property type="entry name" value="Ribonuclease P/MRP, subunit p29"/>
    <property type="match status" value="1"/>
</dbReference>
<keyword evidence="1 6" id="KW-0963">Cytoplasm</keyword>
<dbReference type="InterPro" id="IPR023534">
    <property type="entry name" value="Rof/RNase_P-like"/>
</dbReference>
<comment type="subunit">
    <text evidence="6">Consists of a catalytic RNA component and at least 4-5 protein subunits.</text>
</comment>
<protein>
    <recommendedName>
        <fullName evidence="6">Ribonuclease P protein component 1</fullName>
        <shortName evidence="6">RNase P component 1</shortName>
        <ecNumber evidence="6">3.1.26.5</ecNumber>
    </recommendedName>
    <alternativeName>
        <fullName evidence="6">Rpp29</fullName>
    </alternativeName>
</protein>
<evidence type="ECO:0000256" key="3">
    <source>
        <dbReference type="ARBA" id="ARBA00022722"/>
    </source>
</evidence>
<sequence length="113" mass="12876">MRLKPTNILYHELIGLDVTVEDSKNPYQVGIKGKVTDETKKMLMIFEGAKEKKIAKKDAKFMFKNPSSDVCESSIRKLENGTFSNDLWKNVLIDGRLLVGRPEERIKKMGDTS</sequence>
<dbReference type="SMART" id="SM00538">
    <property type="entry name" value="POP4"/>
    <property type="match status" value="1"/>
</dbReference>
<accession>A0A520KYI9</accession>
<comment type="caution">
    <text evidence="7">The sequence shown here is derived from an EMBL/GenBank/DDBJ whole genome shotgun (WGS) entry which is preliminary data.</text>
</comment>
<proteinExistence type="inferred from homology"/>
<dbReference type="EMBL" id="RXIL01000019">
    <property type="protein sequence ID" value="RZN73090.1"/>
    <property type="molecule type" value="Genomic_DNA"/>
</dbReference>
<dbReference type="SUPFAM" id="SSF101744">
    <property type="entry name" value="Rof/RNase P subunit-like"/>
    <property type="match status" value="1"/>
</dbReference>
<comment type="function">
    <text evidence="6">Part of ribonuclease P, a protein complex that generates mature tRNA molecules by cleaving their 5'-ends.</text>
</comment>